<dbReference type="SUPFAM" id="SSF48173">
    <property type="entry name" value="Cryptochrome/photolyase FAD-binding domain"/>
    <property type="match status" value="2"/>
</dbReference>
<dbReference type="EMBL" id="AP006499">
    <property type="protein sequence ID" value="BAM82280.1"/>
    <property type="molecule type" value="Genomic_DNA"/>
</dbReference>
<dbReference type="InterPro" id="IPR036134">
    <property type="entry name" value="Crypto/Photolyase_FAD-like_sf"/>
</dbReference>
<dbReference type="Gramene" id="CMQ453CT">
    <property type="protein sequence ID" value="CMQ453CT"/>
    <property type="gene ID" value="CMQ453C"/>
</dbReference>
<keyword evidence="4" id="KW-0274">FAD</keyword>
<evidence type="ECO:0000313" key="8">
    <source>
        <dbReference type="Proteomes" id="UP000007014"/>
    </source>
</evidence>
<dbReference type="Proteomes" id="UP000007014">
    <property type="component" value="Chromosome 17"/>
</dbReference>
<evidence type="ECO:0000256" key="5">
    <source>
        <dbReference type="SAM" id="MobiDB-lite"/>
    </source>
</evidence>
<dbReference type="RefSeq" id="XP_005538316.1">
    <property type="nucleotide sequence ID" value="XM_005538259.1"/>
</dbReference>
<feature type="compositionally biased region" description="Acidic residues" evidence="5">
    <location>
        <begin position="406"/>
        <end position="426"/>
    </location>
</feature>
<dbReference type="eggNOG" id="KOG0133">
    <property type="taxonomic scope" value="Eukaryota"/>
</dbReference>
<evidence type="ECO:0000256" key="4">
    <source>
        <dbReference type="ARBA" id="ARBA00022827"/>
    </source>
</evidence>
<comment type="similarity">
    <text evidence="2">Belongs to the DNA photolyase class-1 family.</text>
</comment>
<dbReference type="OrthoDB" id="5969at2759"/>
<sequence>MPAYPPSETSGEECPWLALSSSPLLEAGREVNAHPPPGRTPALAVAAAQGATQRPILVWYRGHDLRIDDHAAFCAAAETGMPVVPVYVWNPQLPWMSKPGRAGRWRLRESLLALDREFAHRYGEDARLVVLQGSLVESIVELARETNASAVYFNRCYDIGAAEVDRTLEQRLAVWNVELVSFKSELLVEPWELAQDNGEPFNEFHPFMEKWLAFPKPPPPVAAPLRLQTLPGLRQRVSHVEIHELELVSDLSPEWCAQMECMWPLVGERAAWITLSRFLRERYPKFGRRESRCALDGTSRLSMHVRFGEISPRQLYAAIMADIVSDAPSALSLGNGIPAHSREQNGYLESPHRISATPHSMDATAIATATAAVPGYQPQRAPMFPLRVQVNRPRGSSGTTYFLYDHEDDDDDDNNNNNGDEADDNDDGGRGGTDQAAPRSTRHALLNRERHATAGEALAANTRTHTDAADAQQTISAVKAFLKNMCLREFAYHLLFHNPQAFEEPLLPEFRAFPWRWNDQSMLEVWRSGQTGYPIIDAAIRELRTTGYLHNRIRFMIAGFLTKYLLIPWQHGLRFLYDHVLDGDIACQTLGWQWTAGCHTDAFPFACIVNPITFGLREDPHGEYVKRWVPELAALPTCYVHRPWRAPASVLAQAGIALGSCYAHPVVDSRTARARALDSMDLMRRVFVLRQPTRSLWSLIDLQQPQLWLEQSASDSDDSGMETFSFTNGTPYALHDRFSRGSTTIIEELAPTVEHNALQSLSYGNHSRRAFGIGSVHTAAALVPESRQRQRRGYAPSWIERADAGASEVGAMQPGGRSSGSSSQLSVVRPEQLNEFLRWVTGPEDAAANQEQASATANEQLRAWNDPLERVQTADIGRELSPITTSAQSVTLEPAQPQKRRRGGQRNPTRASMLGVAEREEILAAIALQPNQPFHCFARFLMQHYRFTPNTVFGPHTDFVRLRALKAELAAAGTSCEDSTTSERSRSYERQKSRCLGHVLTVAKMKHFLRNTLGLEVTGQWDRRAHGGVRGPYAYGLTRCPASDDKRR</sequence>
<comment type="cofactor">
    <cofactor evidence="1">
        <name>FAD</name>
        <dbReference type="ChEBI" id="CHEBI:57692"/>
    </cofactor>
</comment>
<dbReference type="Gene3D" id="1.10.579.10">
    <property type="entry name" value="DNA Cyclobutane Dipyrimidine Photolyase, subunit A, domain 3"/>
    <property type="match status" value="1"/>
</dbReference>
<dbReference type="InterPro" id="IPR005101">
    <property type="entry name" value="Cryptochr/Photolyase_FAD-bd"/>
</dbReference>
<dbReference type="HOGENOM" id="CLU_291412_0_0_1"/>
<feature type="region of interest" description="Disordered" evidence="5">
    <location>
        <begin position="880"/>
        <end position="910"/>
    </location>
</feature>
<dbReference type="GeneID" id="16996558"/>
<dbReference type="GO" id="GO:0003677">
    <property type="term" value="F:DNA binding"/>
    <property type="evidence" value="ECO:0007669"/>
    <property type="project" value="TreeGrafter"/>
</dbReference>
<reference evidence="7 8" key="2">
    <citation type="journal article" date="2007" name="BMC Biol.">
        <title>A 100%-complete sequence reveals unusually simple genomic features in the hot-spring red alga Cyanidioschyzon merolae.</title>
        <authorList>
            <person name="Nozaki H."/>
            <person name="Takano H."/>
            <person name="Misumi O."/>
            <person name="Terasawa K."/>
            <person name="Matsuzaki M."/>
            <person name="Maruyama S."/>
            <person name="Nishida K."/>
            <person name="Yagisawa F."/>
            <person name="Yoshida Y."/>
            <person name="Fujiwara T."/>
            <person name="Takio S."/>
            <person name="Tamura K."/>
            <person name="Chung S.J."/>
            <person name="Nakamura S."/>
            <person name="Kuroiwa H."/>
            <person name="Tanaka K."/>
            <person name="Sato N."/>
            <person name="Kuroiwa T."/>
        </authorList>
    </citation>
    <scope>NUCLEOTIDE SEQUENCE [LARGE SCALE GENOMIC DNA]</scope>
    <source>
        <strain evidence="7 8">10D</strain>
    </source>
</reference>
<dbReference type="AlphaFoldDB" id="M1V6L5"/>
<feature type="domain" description="Photolyase/cryptochrome alpha/beta" evidence="6">
    <location>
        <begin position="55"/>
        <end position="187"/>
    </location>
</feature>
<gene>
    <name evidence="7" type="ORF">CYME_CMQ453C</name>
</gene>
<dbReference type="GO" id="GO:0005737">
    <property type="term" value="C:cytoplasm"/>
    <property type="evidence" value="ECO:0007669"/>
    <property type="project" value="TreeGrafter"/>
</dbReference>
<feature type="compositionally biased region" description="Polar residues" evidence="5">
    <location>
        <begin position="882"/>
        <end position="891"/>
    </location>
</feature>
<dbReference type="GO" id="GO:0005634">
    <property type="term" value="C:nucleus"/>
    <property type="evidence" value="ECO:0007669"/>
    <property type="project" value="TreeGrafter"/>
</dbReference>
<organism evidence="7 8">
    <name type="scientific">Cyanidioschyzon merolae (strain NIES-3377 / 10D)</name>
    <name type="common">Unicellular red alga</name>
    <dbReference type="NCBI Taxonomy" id="280699"/>
    <lineage>
        <taxon>Eukaryota</taxon>
        <taxon>Rhodophyta</taxon>
        <taxon>Bangiophyceae</taxon>
        <taxon>Cyanidiales</taxon>
        <taxon>Cyanidiaceae</taxon>
        <taxon>Cyanidioschyzon</taxon>
    </lineage>
</organism>
<protein>
    <submittedName>
        <fullName evidence="7">Probable cryptochrome</fullName>
    </submittedName>
</protein>
<reference evidence="7 8" key="1">
    <citation type="journal article" date="2004" name="Nature">
        <title>Genome sequence of the ultrasmall unicellular red alga Cyanidioschyzon merolae 10D.</title>
        <authorList>
            <person name="Matsuzaki M."/>
            <person name="Misumi O."/>
            <person name="Shin-i T."/>
            <person name="Maruyama S."/>
            <person name="Takahara M."/>
            <person name="Miyagishima S."/>
            <person name="Mori T."/>
            <person name="Nishida K."/>
            <person name="Yagisawa F."/>
            <person name="Nishida K."/>
            <person name="Yoshida Y."/>
            <person name="Nishimura Y."/>
            <person name="Nakao S."/>
            <person name="Kobayashi T."/>
            <person name="Momoyama Y."/>
            <person name="Higashiyama T."/>
            <person name="Minoda A."/>
            <person name="Sano M."/>
            <person name="Nomoto H."/>
            <person name="Oishi K."/>
            <person name="Hayashi H."/>
            <person name="Ohta F."/>
            <person name="Nishizaka S."/>
            <person name="Haga S."/>
            <person name="Miura S."/>
            <person name="Morishita T."/>
            <person name="Kabeya Y."/>
            <person name="Terasawa K."/>
            <person name="Suzuki Y."/>
            <person name="Ishii Y."/>
            <person name="Asakawa S."/>
            <person name="Takano H."/>
            <person name="Ohta N."/>
            <person name="Kuroiwa H."/>
            <person name="Tanaka K."/>
            <person name="Shimizu N."/>
            <person name="Sugano S."/>
            <person name="Sato N."/>
            <person name="Nozaki H."/>
            <person name="Ogasawara N."/>
            <person name="Kohara Y."/>
            <person name="Kuroiwa T."/>
        </authorList>
    </citation>
    <scope>NUCLEOTIDE SEQUENCE [LARGE SCALE GENOMIC DNA]</scope>
    <source>
        <strain evidence="7 8">10D</strain>
    </source>
</reference>
<evidence type="ECO:0000313" key="7">
    <source>
        <dbReference type="EMBL" id="BAM82280.1"/>
    </source>
</evidence>
<dbReference type="InterPro" id="IPR036155">
    <property type="entry name" value="Crypto/Photolyase_N_sf"/>
</dbReference>
<dbReference type="PANTHER" id="PTHR11455">
    <property type="entry name" value="CRYPTOCHROME"/>
    <property type="match status" value="1"/>
</dbReference>
<dbReference type="Gene3D" id="3.40.50.620">
    <property type="entry name" value="HUPs"/>
    <property type="match status" value="1"/>
</dbReference>
<proteinExistence type="inferred from homology"/>
<accession>M1V6L5</accession>
<dbReference type="STRING" id="280699.M1V6L5"/>
<dbReference type="SUPFAM" id="SSF52425">
    <property type="entry name" value="Cryptochrome/photolyase, N-terminal domain"/>
    <property type="match status" value="1"/>
</dbReference>
<keyword evidence="8" id="KW-1185">Reference proteome</keyword>
<dbReference type="InterPro" id="IPR006050">
    <property type="entry name" value="DNA_photolyase_N"/>
</dbReference>
<evidence type="ECO:0000256" key="2">
    <source>
        <dbReference type="ARBA" id="ARBA00005862"/>
    </source>
</evidence>
<evidence type="ECO:0000256" key="3">
    <source>
        <dbReference type="ARBA" id="ARBA00022630"/>
    </source>
</evidence>
<evidence type="ECO:0000256" key="1">
    <source>
        <dbReference type="ARBA" id="ARBA00001974"/>
    </source>
</evidence>
<name>M1V6L5_CYAM1</name>
<evidence type="ECO:0000259" key="6">
    <source>
        <dbReference type="PROSITE" id="PS51645"/>
    </source>
</evidence>
<dbReference type="GO" id="GO:0043153">
    <property type="term" value="P:entrainment of circadian clock by photoperiod"/>
    <property type="evidence" value="ECO:0007669"/>
    <property type="project" value="TreeGrafter"/>
</dbReference>
<dbReference type="InterPro" id="IPR014729">
    <property type="entry name" value="Rossmann-like_a/b/a_fold"/>
</dbReference>
<dbReference type="PANTHER" id="PTHR11455:SF18">
    <property type="entry name" value="SI:CH1073-390K14.1"/>
    <property type="match status" value="1"/>
</dbReference>
<dbReference type="GO" id="GO:0071949">
    <property type="term" value="F:FAD binding"/>
    <property type="evidence" value="ECO:0007669"/>
    <property type="project" value="TreeGrafter"/>
</dbReference>
<dbReference type="OMA" id="MYHASAT"/>
<dbReference type="Pfam" id="PF00875">
    <property type="entry name" value="DNA_photolyase"/>
    <property type="match status" value="1"/>
</dbReference>
<dbReference type="GO" id="GO:0003904">
    <property type="term" value="F:deoxyribodipyrimidine photo-lyase activity"/>
    <property type="evidence" value="ECO:0007669"/>
    <property type="project" value="TreeGrafter"/>
</dbReference>
<feature type="region of interest" description="Disordered" evidence="5">
    <location>
        <begin position="386"/>
        <end position="444"/>
    </location>
</feature>
<dbReference type="KEGG" id="cme:CYME_CMQ453C"/>
<dbReference type="GO" id="GO:0032922">
    <property type="term" value="P:circadian regulation of gene expression"/>
    <property type="evidence" value="ECO:0007669"/>
    <property type="project" value="TreeGrafter"/>
</dbReference>
<dbReference type="InterPro" id="IPR002081">
    <property type="entry name" value="Cryptochrome/DNA_photolyase_1"/>
</dbReference>
<dbReference type="PROSITE" id="PS51645">
    <property type="entry name" value="PHR_CRY_ALPHA_BETA"/>
    <property type="match status" value="1"/>
</dbReference>
<keyword evidence="3" id="KW-0285">Flavoprotein</keyword>
<dbReference type="Pfam" id="PF03441">
    <property type="entry name" value="FAD_binding_7"/>
    <property type="match status" value="1"/>
</dbReference>
<dbReference type="Gene3D" id="1.25.40.80">
    <property type="match status" value="1"/>
</dbReference>